<dbReference type="InterPro" id="IPR032710">
    <property type="entry name" value="NTF2-like_dom_sf"/>
</dbReference>
<organism evidence="2 3">
    <name type="scientific">Paracoccus aestuariivivens</name>
    <dbReference type="NCBI Taxonomy" id="1820333"/>
    <lineage>
        <taxon>Bacteria</taxon>
        <taxon>Pseudomonadati</taxon>
        <taxon>Pseudomonadota</taxon>
        <taxon>Alphaproteobacteria</taxon>
        <taxon>Rhodobacterales</taxon>
        <taxon>Paracoccaceae</taxon>
        <taxon>Paracoccus</taxon>
    </lineage>
</organism>
<dbReference type="SUPFAM" id="SSF54427">
    <property type="entry name" value="NTF2-like"/>
    <property type="match status" value="1"/>
</dbReference>
<reference evidence="2 3" key="1">
    <citation type="submission" date="2019-11" db="EMBL/GenBank/DDBJ databases">
        <authorList>
            <person name="Dong K."/>
        </authorList>
    </citation>
    <scope>NUCLEOTIDE SEQUENCE [LARGE SCALE GENOMIC DNA]</scope>
    <source>
        <strain evidence="2 3">NBRC 111993</strain>
    </source>
</reference>
<dbReference type="Pfam" id="PF12680">
    <property type="entry name" value="SnoaL_2"/>
    <property type="match status" value="1"/>
</dbReference>
<keyword evidence="3" id="KW-1185">Reference proteome</keyword>
<gene>
    <name evidence="2" type="ORF">GL286_08875</name>
</gene>
<name>A0A6L6JB26_9RHOB</name>
<proteinExistence type="predicted"/>
<comment type="caution">
    <text evidence="2">The sequence shown here is derived from an EMBL/GenBank/DDBJ whole genome shotgun (WGS) entry which is preliminary data.</text>
</comment>
<dbReference type="Gene3D" id="3.10.450.50">
    <property type="match status" value="1"/>
</dbReference>
<sequence>MTTKDLIAAYYAAFNAGRTDEMLTYLHDGIEHHVNEGKIRHGKDLFRAFNAHMTRCYRENLTDIVIFANDAGDRAAAEFVVNGTYLATDEGLPEANGQTYVLPAGTFFSIRDGKISRVTTYYNLADWMKQVGA</sequence>
<evidence type="ECO:0000313" key="2">
    <source>
        <dbReference type="EMBL" id="MTH77837.1"/>
    </source>
</evidence>
<dbReference type="NCBIfam" id="TIGR02096">
    <property type="entry name" value="ketosteroid isomerase-related protein"/>
    <property type="match status" value="1"/>
</dbReference>
<dbReference type="AlphaFoldDB" id="A0A6L6JB26"/>
<dbReference type="InterPro" id="IPR037401">
    <property type="entry name" value="SnoaL-like"/>
</dbReference>
<dbReference type="EMBL" id="WMIE01000003">
    <property type="protein sequence ID" value="MTH77837.1"/>
    <property type="molecule type" value="Genomic_DNA"/>
</dbReference>
<evidence type="ECO:0000259" key="1">
    <source>
        <dbReference type="Pfam" id="PF12680"/>
    </source>
</evidence>
<accession>A0A6L6JB26</accession>
<evidence type="ECO:0000313" key="3">
    <source>
        <dbReference type="Proteomes" id="UP000478183"/>
    </source>
</evidence>
<dbReference type="Proteomes" id="UP000478183">
    <property type="component" value="Unassembled WGS sequence"/>
</dbReference>
<protein>
    <submittedName>
        <fullName evidence="2">Isopropylmalate/homocitrate/citramalate synthase</fullName>
    </submittedName>
</protein>
<feature type="domain" description="SnoaL-like" evidence="1">
    <location>
        <begin position="8"/>
        <end position="117"/>
    </location>
</feature>
<dbReference type="OrthoDB" id="582835at2"/>
<dbReference type="RefSeq" id="WP_155095192.1">
    <property type="nucleotide sequence ID" value="NZ_WMIE01000003.1"/>
</dbReference>
<dbReference type="InterPro" id="IPR011721">
    <property type="entry name" value="CHP02096"/>
</dbReference>